<reference evidence="3 4" key="1">
    <citation type="submission" date="2024-11" db="EMBL/GenBank/DDBJ databases">
        <title>A near-complete genome assembly of Cinchona calisaya.</title>
        <authorList>
            <person name="Lian D.C."/>
            <person name="Zhao X.W."/>
            <person name="Wei L."/>
        </authorList>
    </citation>
    <scope>NUCLEOTIDE SEQUENCE [LARGE SCALE GENOMIC DNA]</scope>
    <source>
        <tissue evidence="3">Nenye</tissue>
    </source>
</reference>
<protein>
    <submittedName>
        <fullName evidence="3">Uncharacterized protein</fullName>
    </submittedName>
</protein>
<organism evidence="3 4">
    <name type="scientific">Cinchona calisaya</name>
    <dbReference type="NCBI Taxonomy" id="153742"/>
    <lineage>
        <taxon>Eukaryota</taxon>
        <taxon>Viridiplantae</taxon>
        <taxon>Streptophyta</taxon>
        <taxon>Embryophyta</taxon>
        <taxon>Tracheophyta</taxon>
        <taxon>Spermatophyta</taxon>
        <taxon>Magnoliopsida</taxon>
        <taxon>eudicotyledons</taxon>
        <taxon>Gunneridae</taxon>
        <taxon>Pentapetalae</taxon>
        <taxon>asterids</taxon>
        <taxon>lamiids</taxon>
        <taxon>Gentianales</taxon>
        <taxon>Rubiaceae</taxon>
        <taxon>Cinchonoideae</taxon>
        <taxon>Cinchoneae</taxon>
        <taxon>Cinchona</taxon>
    </lineage>
</organism>
<dbReference type="EMBL" id="JBJUIK010000002">
    <property type="protein sequence ID" value="KAL3534975.1"/>
    <property type="molecule type" value="Genomic_DNA"/>
</dbReference>
<dbReference type="Proteomes" id="UP001630127">
    <property type="component" value="Unassembled WGS sequence"/>
</dbReference>
<keyword evidence="4" id="KW-1185">Reference proteome</keyword>
<keyword evidence="2" id="KW-0812">Transmembrane</keyword>
<comment type="caution">
    <text evidence="3">The sequence shown here is derived from an EMBL/GenBank/DDBJ whole genome shotgun (WGS) entry which is preliminary data.</text>
</comment>
<keyword evidence="2" id="KW-0472">Membrane</keyword>
<feature type="compositionally biased region" description="Low complexity" evidence="1">
    <location>
        <begin position="125"/>
        <end position="139"/>
    </location>
</feature>
<dbReference type="AlphaFoldDB" id="A0ABD3AUV6"/>
<evidence type="ECO:0000256" key="2">
    <source>
        <dbReference type="SAM" id="Phobius"/>
    </source>
</evidence>
<keyword evidence="2" id="KW-1133">Transmembrane helix</keyword>
<proteinExistence type="predicted"/>
<feature type="compositionally biased region" description="Polar residues" evidence="1">
    <location>
        <begin position="140"/>
        <end position="168"/>
    </location>
</feature>
<gene>
    <name evidence="3" type="ORF">ACH5RR_003436</name>
</gene>
<evidence type="ECO:0000313" key="3">
    <source>
        <dbReference type="EMBL" id="KAL3534975.1"/>
    </source>
</evidence>
<feature type="transmembrane region" description="Helical" evidence="2">
    <location>
        <begin position="22"/>
        <end position="40"/>
    </location>
</feature>
<name>A0ABD3AUV6_9GENT</name>
<feature type="compositionally biased region" description="Basic and acidic residues" evidence="1">
    <location>
        <begin position="97"/>
        <end position="108"/>
    </location>
</feature>
<evidence type="ECO:0000256" key="1">
    <source>
        <dbReference type="SAM" id="MobiDB-lite"/>
    </source>
</evidence>
<sequence>MNKSMEGDYHRLCNHLLNHNRSIIWMMLFVIAADIILVLFRSTYHNHPSLATSQYSKNSFPTQYFSTGQPNISSLAQDDSAIAGDLFLPKSNISTPAHDDSTGERDLFAPKSNNSSTTHDDSTAESDFSSPSFSSIDESNTGNQSSPTESVRGNQSSPVDNVQGNVSSPITQMYAVECIGP</sequence>
<evidence type="ECO:0000313" key="4">
    <source>
        <dbReference type="Proteomes" id="UP001630127"/>
    </source>
</evidence>
<feature type="region of interest" description="Disordered" evidence="1">
    <location>
        <begin position="93"/>
        <end position="168"/>
    </location>
</feature>
<accession>A0ABD3AUV6</accession>